<feature type="region of interest" description="Disordered" evidence="1">
    <location>
        <begin position="158"/>
        <end position="188"/>
    </location>
</feature>
<accession>A0A7S4BTK7</accession>
<dbReference type="GO" id="GO:0051082">
    <property type="term" value="F:unfolded protein binding"/>
    <property type="evidence" value="ECO:0007669"/>
    <property type="project" value="TreeGrafter"/>
</dbReference>
<gene>
    <name evidence="4" type="ORF">PCAR00345_LOCUS28634</name>
</gene>
<protein>
    <recommendedName>
        <fullName evidence="3">J domain-containing protein</fullName>
    </recommendedName>
</protein>
<dbReference type="GO" id="GO:0042026">
    <property type="term" value="P:protein refolding"/>
    <property type="evidence" value="ECO:0007669"/>
    <property type="project" value="TreeGrafter"/>
</dbReference>
<dbReference type="AlphaFoldDB" id="A0A7S4BTK7"/>
<feature type="compositionally biased region" description="Basic and acidic residues" evidence="1">
    <location>
        <begin position="158"/>
        <end position="172"/>
    </location>
</feature>
<dbReference type="Pfam" id="PF00226">
    <property type="entry name" value="DnaJ"/>
    <property type="match status" value="1"/>
</dbReference>
<feature type="compositionally biased region" description="Basic residues" evidence="1">
    <location>
        <begin position="173"/>
        <end position="188"/>
    </location>
</feature>
<dbReference type="GO" id="GO:0005737">
    <property type="term" value="C:cytoplasm"/>
    <property type="evidence" value="ECO:0007669"/>
    <property type="project" value="TreeGrafter"/>
</dbReference>
<dbReference type="Gene3D" id="1.10.287.110">
    <property type="entry name" value="DnaJ domain"/>
    <property type="match status" value="1"/>
</dbReference>
<dbReference type="PRINTS" id="PR00625">
    <property type="entry name" value="JDOMAIN"/>
</dbReference>
<feature type="signal peptide" evidence="2">
    <location>
        <begin position="1"/>
        <end position="24"/>
    </location>
</feature>
<dbReference type="InterPro" id="IPR001623">
    <property type="entry name" value="DnaJ_domain"/>
</dbReference>
<keyword evidence="2" id="KW-0732">Signal</keyword>
<organism evidence="4">
    <name type="scientific">Chrysotila carterae</name>
    <name type="common">Marine alga</name>
    <name type="synonym">Syracosphaera carterae</name>
    <dbReference type="NCBI Taxonomy" id="13221"/>
    <lineage>
        <taxon>Eukaryota</taxon>
        <taxon>Haptista</taxon>
        <taxon>Haptophyta</taxon>
        <taxon>Prymnesiophyceae</taxon>
        <taxon>Isochrysidales</taxon>
        <taxon>Isochrysidaceae</taxon>
        <taxon>Chrysotila</taxon>
    </lineage>
</organism>
<dbReference type="SMART" id="SM00271">
    <property type="entry name" value="DnaJ"/>
    <property type="match status" value="1"/>
</dbReference>
<dbReference type="EMBL" id="HBIZ01044720">
    <property type="protein sequence ID" value="CAE0775998.1"/>
    <property type="molecule type" value="Transcribed_RNA"/>
</dbReference>
<evidence type="ECO:0000256" key="2">
    <source>
        <dbReference type="SAM" id="SignalP"/>
    </source>
</evidence>
<feature type="domain" description="J" evidence="3">
    <location>
        <begin position="58"/>
        <end position="122"/>
    </location>
</feature>
<dbReference type="PANTHER" id="PTHR43096:SF58">
    <property type="entry name" value="CHAPERONE DNAJ-DOMAIN SUPERFAMILY PROTEIN"/>
    <property type="match status" value="1"/>
</dbReference>
<proteinExistence type="predicted"/>
<dbReference type="PROSITE" id="PS50076">
    <property type="entry name" value="DNAJ_2"/>
    <property type="match status" value="1"/>
</dbReference>
<dbReference type="PANTHER" id="PTHR43096">
    <property type="entry name" value="DNAJ HOMOLOG 1, MITOCHONDRIAL-RELATED"/>
    <property type="match status" value="1"/>
</dbReference>
<dbReference type="CDD" id="cd06257">
    <property type="entry name" value="DnaJ"/>
    <property type="match status" value="1"/>
</dbReference>
<sequence>MQGRKRLLRMLAPLLSMMPGNTLAYVTSKSAWMSHRHAVTRRASSPRAEAIEDFGKVDLWALIGCSDKATQPELQAAYRKKARELHPDLNGAPDARENFMRLTKAMEVLSDPKRRAQWEQQRELSSLDFLAPTVYGSQQSSSLLAGERVRKRAVRAAERADRAEAQRQLWEKRQHRRASQRRRAANES</sequence>
<dbReference type="InterPro" id="IPR036869">
    <property type="entry name" value="J_dom_sf"/>
</dbReference>
<name>A0A7S4BTK7_CHRCT</name>
<reference evidence="4" key="1">
    <citation type="submission" date="2021-01" db="EMBL/GenBank/DDBJ databases">
        <authorList>
            <person name="Corre E."/>
            <person name="Pelletier E."/>
            <person name="Niang G."/>
            <person name="Scheremetjew M."/>
            <person name="Finn R."/>
            <person name="Kale V."/>
            <person name="Holt S."/>
            <person name="Cochrane G."/>
            <person name="Meng A."/>
            <person name="Brown T."/>
            <person name="Cohen L."/>
        </authorList>
    </citation>
    <scope>NUCLEOTIDE SEQUENCE</scope>
    <source>
        <strain evidence="4">CCMP645</strain>
    </source>
</reference>
<feature type="chain" id="PRO_5031449118" description="J domain-containing protein" evidence="2">
    <location>
        <begin position="25"/>
        <end position="188"/>
    </location>
</feature>
<dbReference type="SUPFAM" id="SSF46565">
    <property type="entry name" value="Chaperone J-domain"/>
    <property type="match status" value="1"/>
</dbReference>
<evidence type="ECO:0000313" key="4">
    <source>
        <dbReference type="EMBL" id="CAE0775998.1"/>
    </source>
</evidence>
<evidence type="ECO:0000256" key="1">
    <source>
        <dbReference type="SAM" id="MobiDB-lite"/>
    </source>
</evidence>
<evidence type="ECO:0000259" key="3">
    <source>
        <dbReference type="PROSITE" id="PS50076"/>
    </source>
</evidence>